<dbReference type="AlphaFoldDB" id="A0A2M7WY80"/>
<keyword evidence="1" id="KW-1133">Transmembrane helix</keyword>
<evidence type="ECO:0000313" key="3">
    <source>
        <dbReference type="Proteomes" id="UP000230538"/>
    </source>
</evidence>
<comment type="caution">
    <text evidence="2">The sequence shown here is derived from an EMBL/GenBank/DDBJ whole genome shotgun (WGS) entry which is preliminary data.</text>
</comment>
<reference evidence="3" key="1">
    <citation type="submission" date="2017-09" db="EMBL/GenBank/DDBJ databases">
        <title>Depth-based differentiation of microbial function through sediment-hosted aquifers and enrichment of novel symbionts in the deep terrestrial subsurface.</title>
        <authorList>
            <person name="Probst A.J."/>
            <person name="Ladd B."/>
            <person name="Jarett J.K."/>
            <person name="Geller-Mcgrath D.E."/>
            <person name="Sieber C.M.K."/>
            <person name="Emerson J.B."/>
            <person name="Anantharaman K."/>
            <person name="Thomas B.C."/>
            <person name="Malmstrom R."/>
            <person name="Stieglmeier M."/>
            <person name="Klingl A."/>
            <person name="Woyke T."/>
            <person name="Ryan C.M."/>
            <person name="Banfield J.F."/>
        </authorList>
    </citation>
    <scope>NUCLEOTIDE SEQUENCE [LARGE SCALE GENOMIC DNA]</scope>
</reference>
<evidence type="ECO:0000313" key="2">
    <source>
        <dbReference type="EMBL" id="PJA38058.1"/>
    </source>
</evidence>
<keyword evidence="1" id="KW-0472">Membrane</keyword>
<name>A0A2M7WY80_UNCKA</name>
<sequence length="141" mass="16379">MKAVFFVSKTVSKLLFDPPDERRELPLFSNVLLHAPPTRRVSRRIRTYCSTKRVSRERVENYLNFDPSTLLRVSFLLLTFNFLLLTYFWPSLLFNVFIIKKISMIDPILNFSSCTAPYPAESAGSPSPQRRRRGVLFSMAL</sequence>
<feature type="transmembrane region" description="Helical" evidence="1">
    <location>
        <begin position="73"/>
        <end position="98"/>
    </location>
</feature>
<gene>
    <name evidence="2" type="ORF">CO181_01200</name>
</gene>
<accession>A0A2M7WY80</accession>
<dbReference type="EMBL" id="PFXB01000039">
    <property type="protein sequence ID" value="PJA38058.1"/>
    <property type="molecule type" value="Genomic_DNA"/>
</dbReference>
<keyword evidence="1" id="KW-0812">Transmembrane</keyword>
<organism evidence="2 3">
    <name type="scientific">candidate division WWE3 bacterium CG_4_9_14_3_um_filter_43_9</name>
    <dbReference type="NCBI Taxonomy" id="1975082"/>
    <lineage>
        <taxon>Bacteria</taxon>
        <taxon>Katanobacteria</taxon>
    </lineage>
</organism>
<proteinExistence type="predicted"/>
<protein>
    <submittedName>
        <fullName evidence="2">Uncharacterized protein</fullName>
    </submittedName>
</protein>
<evidence type="ECO:0000256" key="1">
    <source>
        <dbReference type="SAM" id="Phobius"/>
    </source>
</evidence>
<dbReference type="Proteomes" id="UP000230538">
    <property type="component" value="Unassembled WGS sequence"/>
</dbReference>